<dbReference type="AlphaFoldDB" id="A0ABD2FAF9"/>
<dbReference type="PANTHER" id="PTHR21859:SF12">
    <property type="entry name" value="SPERMATOGENESIS-ASSOCIATED PROTEIN 31D1"/>
    <property type="match status" value="1"/>
</dbReference>
<feature type="compositionally biased region" description="Basic and acidic residues" evidence="6">
    <location>
        <begin position="756"/>
        <end position="771"/>
    </location>
</feature>
<keyword evidence="2" id="KW-0812">Transmembrane</keyword>
<feature type="compositionally biased region" description="Basic and acidic residues" evidence="6">
    <location>
        <begin position="782"/>
        <end position="804"/>
    </location>
</feature>
<feature type="domain" description="SPATA31-like" evidence="8">
    <location>
        <begin position="69"/>
        <end position="160"/>
    </location>
</feature>
<evidence type="ECO:0000256" key="5">
    <source>
        <dbReference type="ARBA" id="ARBA00035009"/>
    </source>
</evidence>
<comment type="similarity">
    <text evidence="5">Belongs to the SPATA31 family.</text>
</comment>
<evidence type="ECO:0000259" key="8">
    <source>
        <dbReference type="Pfam" id="PF15371"/>
    </source>
</evidence>
<evidence type="ECO:0000313" key="10">
    <source>
        <dbReference type="Proteomes" id="UP001610411"/>
    </source>
</evidence>
<evidence type="ECO:0000256" key="3">
    <source>
        <dbReference type="ARBA" id="ARBA00022989"/>
    </source>
</evidence>
<name>A0ABD2FAF9_DAUMA</name>
<feature type="region of interest" description="Disordered" evidence="6">
    <location>
        <begin position="994"/>
        <end position="1014"/>
    </location>
</feature>
<evidence type="ECO:0000256" key="4">
    <source>
        <dbReference type="ARBA" id="ARBA00023136"/>
    </source>
</evidence>
<dbReference type="InterPro" id="IPR039509">
    <property type="entry name" value="SPATA31"/>
</dbReference>
<dbReference type="Pfam" id="PF14650">
    <property type="entry name" value="FAM75"/>
    <property type="match status" value="1"/>
</dbReference>
<dbReference type="GO" id="GO:0016020">
    <property type="term" value="C:membrane"/>
    <property type="evidence" value="ECO:0007669"/>
    <property type="project" value="UniProtKB-SubCell"/>
</dbReference>
<keyword evidence="4" id="KW-0472">Membrane</keyword>
<dbReference type="InterPro" id="IPR027970">
    <property type="entry name" value="SPATA31-like"/>
</dbReference>
<feature type="compositionally biased region" description="Pro residues" evidence="6">
    <location>
        <begin position="177"/>
        <end position="187"/>
    </location>
</feature>
<evidence type="ECO:0000256" key="2">
    <source>
        <dbReference type="ARBA" id="ARBA00022692"/>
    </source>
</evidence>
<comment type="subcellular location">
    <subcellularLocation>
        <location evidence="1">Membrane</location>
        <topology evidence="1">Single-pass membrane protein</topology>
    </subcellularLocation>
</comment>
<dbReference type="Pfam" id="PF15371">
    <property type="entry name" value="DUF4599"/>
    <property type="match status" value="1"/>
</dbReference>
<keyword evidence="10" id="KW-1185">Reference proteome</keyword>
<sequence length="1014" mass="112059">MENILCFLNSRIKPWQSFGSTLLDMDPQFTLLSGLGVFFLYLWYLVLKSFLSTTWENKDIKKHQGTAKRRTGGTLGGFPGQRTCHRRAEEERKLISILTSFVPPVSCSPWGEDHDPVSFRQLLCPDPLCDVCNSTTAEVTAVLFQQPLEGAALSVSEASHSLSSALSSSPPGELIPAPLPEPSPPPASILSPDLMTPLPDPLSPSPLGDSLPPEPLPPLDPKFPVDHSSPQPLAFPPLPHHHTQGAGPVLQPEATLSVKTIFAFDPILSQDINPLPNLSQATDPTDSHARHHVPPTPASLPPEGTLTVTQCKSISILSKPVPEMSSPDSADELCNYVPTIRCTDPPSLAVSEFCWWQPHAKDLFPSHLAQCDLKQECLAPHSSEASFVGDPASSLVEPGNLSFFNPDVLALLERQVKKRSDFLMWKEKGKKMGSFPKQLKSKYQLNSSVQMLASTADKHDSAVSLPFWTRKDKPEERHMHQQLLYSKTFEDNLEQKYIQFFCGLPSLHSESLQSAVLIPGGCSSTFVFFNRISNSSIAQESPVLPHPQPLSLPEAQPQPLPRTLPPSQSLPRTQVQSQAQLQSPLPILSPDPLSQIRTCGVCFHKPQNGAQSLKPSDIHHLEWNVLQKGQEIVWGLPSVVKKSQEEFCPPAPNLTFVSQSSKSYVPISILPGDFPLSSELRKKLEHHLRKRLVQHRWGLPRRIHESLSLLSPQRKIPETSESKCHYGLSWISFFKGQSRKDLENFQLSQSGNFHERCSEMLPPKDVRKDQRLSLGNGPKHHFSSDPERPSDKDLGSTSVKDMESHMASLPGNDSRASSVSLGPKQLENALTVQLSKKFEGINEGHISGAVHNSQHSIRHTAPLLVKSHSQIKHRNLAPLVGGDHYLNTSQEVCFLGSSKQEMLEAHIKSFHMRMMWGLPPKVLESMQIFNSKKDSFGSFSNFDSSTNLISGVDSKDGVSRPLRRSSKAFHEEKVVKTNSVPSLHHLLPATSLVGKGGQEALRQSPSDTNHELAE</sequence>
<feature type="compositionally biased region" description="Pro residues" evidence="6">
    <location>
        <begin position="544"/>
        <end position="564"/>
    </location>
</feature>
<protein>
    <submittedName>
        <fullName evidence="9">Spermatogenesis-associated protein 31D1</fullName>
    </submittedName>
</protein>
<feature type="region of interest" description="Disordered" evidence="6">
    <location>
        <begin position="756"/>
        <end position="821"/>
    </location>
</feature>
<evidence type="ECO:0000313" key="9">
    <source>
        <dbReference type="EMBL" id="KAL2805512.1"/>
    </source>
</evidence>
<accession>A0ABD2FAF9</accession>
<gene>
    <name evidence="9" type="ORF">WCI35_002178</name>
</gene>
<evidence type="ECO:0000256" key="1">
    <source>
        <dbReference type="ARBA" id="ARBA00004167"/>
    </source>
</evidence>
<feature type="region of interest" description="Disordered" evidence="6">
    <location>
        <begin position="278"/>
        <end position="305"/>
    </location>
</feature>
<feature type="region of interest" description="Disordered" evidence="6">
    <location>
        <begin position="540"/>
        <end position="576"/>
    </location>
</feature>
<dbReference type="PANTHER" id="PTHR21859">
    <property type="entry name" value="ACROSOME-SPECIFIC PROTEIN"/>
    <property type="match status" value="1"/>
</dbReference>
<feature type="compositionally biased region" description="Pro residues" evidence="6">
    <location>
        <begin position="212"/>
        <end position="221"/>
    </location>
</feature>
<dbReference type="Proteomes" id="UP001610411">
    <property type="component" value="Unassembled WGS sequence"/>
</dbReference>
<evidence type="ECO:0000256" key="6">
    <source>
        <dbReference type="SAM" id="MobiDB-lite"/>
    </source>
</evidence>
<dbReference type="EMBL" id="JBFSEQ010000001">
    <property type="protein sequence ID" value="KAL2805512.1"/>
    <property type="molecule type" value="Genomic_DNA"/>
</dbReference>
<proteinExistence type="inferred from homology"/>
<feature type="region of interest" description="Disordered" evidence="6">
    <location>
        <begin position="162"/>
        <end position="246"/>
    </location>
</feature>
<evidence type="ECO:0000259" key="7">
    <source>
        <dbReference type="Pfam" id="PF14650"/>
    </source>
</evidence>
<organism evidence="9 10">
    <name type="scientific">Daubentonia madagascariensis</name>
    <name type="common">Aye-aye</name>
    <name type="synonym">Sciurus madagascariensis</name>
    <dbReference type="NCBI Taxonomy" id="31869"/>
    <lineage>
        <taxon>Eukaryota</taxon>
        <taxon>Metazoa</taxon>
        <taxon>Chordata</taxon>
        <taxon>Craniata</taxon>
        <taxon>Vertebrata</taxon>
        <taxon>Euteleostomi</taxon>
        <taxon>Mammalia</taxon>
        <taxon>Eutheria</taxon>
        <taxon>Euarchontoglires</taxon>
        <taxon>Primates</taxon>
        <taxon>Strepsirrhini</taxon>
        <taxon>Chiromyiformes</taxon>
        <taxon>Daubentoniidae</taxon>
        <taxon>Daubentonia</taxon>
    </lineage>
</organism>
<feature type="non-terminal residue" evidence="9">
    <location>
        <position position="1014"/>
    </location>
</feature>
<feature type="compositionally biased region" description="Low complexity" evidence="6">
    <location>
        <begin position="188"/>
        <end position="197"/>
    </location>
</feature>
<comment type="caution">
    <text evidence="9">The sequence shown here is derived from an EMBL/GenBank/DDBJ whole genome shotgun (WGS) entry which is preliminary data.</text>
</comment>
<feature type="domain" description="SPATA31" evidence="7">
    <location>
        <begin position="481"/>
        <end position="853"/>
    </location>
</feature>
<reference evidence="9 10" key="1">
    <citation type="journal article" date="2024" name="G3 (Bethesda)">
        <title>A hybrid genome assembly of the endangered aye-aye (Daubentonia madagascariensis).</title>
        <authorList>
            <person name="Versoza C.J."/>
            <person name="Pfeifer S.P."/>
        </authorList>
    </citation>
    <scope>NUCLEOTIDE SEQUENCE [LARGE SCALE GENOMIC DNA]</scope>
    <source>
        <strain evidence="9">6821</strain>
    </source>
</reference>
<keyword evidence="3" id="KW-1133">Transmembrane helix</keyword>